<proteinExistence type="predicted"/>
<dbReference type="AlphaFoldDB" id="A0A0G1RHP0"/>
<sequence>MKNQPIIVGGEGESFFRRTWGSWKIAAIASFSALVFGTAILLMSIMAAAKPPGVFPQEATESAQPVKIEYYLPYPGLLPDSPLYKLKMVRDWVKLRLARGDGEKGRLELLYADKRINAAVTLADGGKASLGVSTATKAEKYLEKAARRVLRRARAGEDVKSELRVLSGAAAKHEEMLENMAARTTGMEKEVIDATLATTRMIREEVDQVWREAS</sequence>
<dbReference type="EMBL" id="LCNM01000005">
    <property type="protein sequence ID" value="KKU56646.1"/>
    <property type="molecule type" value="Genomic_DNA"/>
</dbReference>
<evidence type="ECO:0000256" key="1">
    <source>
        <dbReference type="SAM" id="Phobius"/>
    </source>
</evidence>
<dbReference type="Pfam" id="PF18915">
    <property type="entry name" value="DUF5667"/>
    <property type="match status" value="1"/>
</dbReference>
<keyword evidence="1" id="KW-1133">Transmembrane helix</keyword>
<keyword evidence="1" id="KW-0812">Transmembrane</keyword>
<accession>A0A0G1RHP0</accession>
<dbReference type="InterPro" id="IPR043725">
    <property type="entry name" value="DUF5667"/>
</dbReference>
<keyword evidence="1" id="KW-0472">Membrane</keyword>
<organism evidence="3 4">
    <name type="scientific">Candidatus Amesbacteria bacterium GW2011_GWA2_47_11</name>
    <dbReference type="NCBI Taxonomy" id="1618357"/>
    <lineage>
        <taxon>Bacteria</taxon>
        <taxon>Candidatus Amesiibacteriota</taxon>
    </lineage>
</organism>
<feature type="transmembrane region" description="Helical" evidence="1">
    <location>
        <begin position="25"/>
        <end position="49"/>
    </location>
</feature>
<name>A0A0G1RHP0_9BACT</name>
<evidence type="ECO:0000313" key="4">
    <source>
        <dbReference type="Proteomes" id="UP000034607"/>
    </source>
</evidence>
<protein>
    <recommendedName>
        <fullName evidence="2">DUF5667 domain-containing protein</fullName>
    </recommendedName>
</protein>
<evidence type="ECO:0000259" key="2">
    <source>
        <dbReference type="Pfam" id="PF18915"/>
    </source>
</evidence>
<evidence type="ECO:0000313" key="3">
    <source>
        <dbReference type="EMBL" id="KKU56646.1"/>
    </source>
</evidence>
<comment type="caution">
    <text evidence="3">The sequence shown here is derived from an EMBL/GenBank/DDBJ whole genome shotgun (WGS) entry which is preliminary data.</text>
</comment>
<reference evidence="3 4" key="1">
    <citation type="journal article" date="2015" name="Nature">
        <title>rRNA introns, odd ribosomes, and small enigmatic genomes across a large radiation of phyla.</title>
        <authorList>
            <person name="Brown C.T."/>
            <person name="Hug L.A."/>
            <person name="Thomas B.C."/>
            <person name="Sharon I."/>
            <person name="Castelle C.J."/>
            <person name="Singh A."/>
            <person name="Wilkins M.J."/>
            <person name="Williams K.H."/>
            <person name="Banfield J.F."/>
        </authorList>
    </citation>
    <scope>NUCLEOTIDE SEQUENCE [LARGE SCALE GENOMIC DNA]</scope>
</reference>
<feature type="domain" description="DUF5667" evidence="2">
    <location>
        <begin position="76"/>
        <end position="179"/>
    </location>
</feature>
<gene>
    <name evidence="3" type="ORF">UX78_C0005G0062</name>
</gene>
<dbReference type="Proteomes" id="UP000034607">
    <property type="component" value="Unassembled WGS sequence"/>
</dbReference>